<feature type="transmembrane region" description="Helical" evidence="3">
    <location>
        <begin position="564"/>
        <end position="582"/>
    </location>
</feature>
<dbReference type="GO" id="GO:0009451">
    <property type="term" value="P:RNA modification"/>
    <property type="evidence" value="ECO:0007669"/>
    <property type="project" value="InterPro"/>
</dbReference>
<evidence type="ECO:0000313" key="4">
    <source>
        <dbReference type="EMBL" id="RXH95913.1"/>
    </source>
</evidence>
<keyword evidence="3" id="KW-0812">Transmembrane</keyword>
<dbReference type="PANTHER" id="PTHR47926">
    <property type="entry name" value="PENTATRICOPEPTIDE REPEAT-CONTAINING PROTEIN"/>
    <property type="match status" value="1"/>
</dbReference>
<dbReference type="Pfam" id="PF01535">
    <property type="entry name" value="PPR"/>
    <property type="match status" value="6"/>
</dbReference>
<dbReference type="Proteomes" id="UP000290289">
    <property type="component" value="Chromosome 6"/>
</dbReference>
<dbReference type="Gene3D" id="1.25.40.10">
    <property type="entry name" value="Tetratricopeptide repeat domain"/>
    <property type="match status" value="4"/>
</dbReference>
<evidence type="ECO:0000313" key="5">
    <source>
        <dbReference type="Proteomes" id="UP000290289"/>
    </source>
</evidence>
<evidence type="ECO:0000256" key="3">
    <source>
        <dbReference type="SAM" id="Phobius"/>
    </source>
</evidence>
<feature type="repeat" description="PPR" evidence="2">
    <location>
        <begin position="314"/>
        <end position="348"/>
    </location>
</feature>
<evidence type="ECO:0000256" key="2">
    <source>
        <dbReference type="PROSITE-ProRule" id="PRU00708"/>
    </source>
</evidence>
<organism evidence="4 5">
    <name type="scientific">Malus domestica</name>
    <name type="common">Apple</name>
    <name type="synonym">Pyrus malus</name>
    <dbReference type="NCBI Taxonomy" id="3750"/>
    <lineage>
        <taxon>Eukaryota</taxon>
        <taxon>Viridiplantae</taxon>
        <taxon>Streptophyta</taxon>
        <taxon>Embryophyta</taxon>
        <taxon>Tracheophyta</taxon>
        <taxon>Spermatophyta</taxon>
        <taxon>Magnoliopsida</taxon>
        <taxon>eudicotyledons</taxon>
        <taxon>Gunneridae</taxon>
        <taxon>Pentapetalae</taxon>
        <taxon>rosids</taxon>
        <taxon>fabids</taxon>
        <taxon>Rosales</taxon>
        <taxon>Rosaceae</taxon>
        <taxon>Amygdaloideae</taxon>
        <taxon>Maleae</taxon>
        <taxon>Malus</taxon>
    </lineage>
</organism>
<name>A0A498JPW4_MALDO</name>
<dbReference type="FunFam" id="1.25.40.10:FF:000348">
    <property type="entry name" value="Pentatricopeptide repeat-containing protein chloroplastic"/>
    <property type="match status" value="1"/>
</dbReference>
<keyword evidence="1" id="KW-0677">Repeat</keyword>
<gene>
    <name evidence="4" type="ORF">DVH24_008413</name>
</gene>
<keyword evidence="3" id="KW-1133">Transmembrane helix</keyword>
<dbReference type="Pfam" id="PF20431">
    <property type="entry name" value="E_motif"/>
    <property type="match status" value="1"/>
</dbReference>
<dbReference type="InterPro" id="IPR011990">
    <property type="entry name" value="TPR-like_helical_dom_sf"/>
</dbReference>
<accession>A0A498JPW4</accession>
<dbReference type="NCBIfam" id="TIGR00756">
    <property type="entry name" value="PPR"/>
    <property type="match status" value="3"/>
</dbReference>
<sequence length="661" mass="73293">MNAANATTIAAAIKHCKTPKQLLQLHAHTITNPSLTPPGLIIPTLLHAFIYLLPPSSAPSATASLRYAVALFNRIQNPSTFSFNNIIRAHTALSSPLSALRFFARMRHLSLPPDFHTFPFALKACAHLGFCAFSVSQALHSQSLKFGFASHLFVSNTLIHVYSICHNLSHACKVFDESSHRDVVSYNALLDAFVKAGEISRARQLFEEMPVRDSVSWGTVLAGCAQMDRCEEVLELFDQMLRIRIRPDDVSLVSALSACAQLGDLERGKMIHDYIKRNRIRLSSYFLTALVDFYAKCGCIETAMEIFESNADKNVFTWNAMLVGLAMHGHGKLTLAFFSRMTEAGLKPDGVSFLGVLVGCSHAGFVSEARKLFNKMESVYGVPQELKHYGCMADLLGRAGLIKEAMEMIAKMPMGGDVFVWGGLLGGCRIHGDVEMAKKAAEQVMELDPEDGGVYSIMANVYATAGKWDDVVNVRKSIKDAKRVKKISGCSLIRLEGVTHEFIAGDCLHPKTEAIYLNPWKQMSTALRGYATSTSPKMKPYSPAAGATEKPQQSNFKRFMRGDFVPVYVVLGMIAVSVGLGLHTAKQHLKHNPHVYVKKERRETLPEVMEPERVVAESDKFVKNSFFRKVAHVQEFDDYNHAVKDPIRKDVFAHKPDPPRS</sequence>
<dbReference type="EMBL" id="RDQH01000332">
    <property type="protein sequence ID" value="RXH95913.1"/>
    <property type="molecule type" value="Genomic_DNA"/>
</dbReference>
<dbReference type="FunFam" id="1.25.40.10:FF:000184">
    <property type="entry name" value="Pentatricopeptide repeat-containing protein, chloroplastic"/>
    <property type="match status" value="1"/>
</dbReference>
<dbReference type="PROSITE" id="PS51375">
    <property type="entry name" value="PPR"/>
    <property type="match status" value="2"/>
</dbReference>
<keyword evidence="3" id="KW-0472">Membrane</keyword>
<dbReference type="Pfam" id="PF12854">
    <property type="entry name" value="PPR_1"/>
    <property type="match status" value="1"/>
</dbReference>
<feature type="repeat" description="PPR" evidence="2">
    <location>
        <begin position="182"/>
        <end position="216"/>
    </location>
</feature>
<reference evidence="4 5" key="1">
    <citation type="submission" date="2018-10" db="EMBL/GenBank/DDBJ databases">
        <title>A high-quality apple genome assembly.</title>
        <authorList>
            <person name="Hu J."/>
        </authorList>
    </citation>
    <scope>NUCLEOTIDE SEQUENCE [LARGE SCALE GENOMIC DNA]</scope>
    <source>
        <strain evidence="5">cv. HFTH1</strain>
        <tissue evidence="4">Young leaf</tissue>
    </source>
</reference>
<dbReference type="PANTHER" id="PTHR47926:SF436">
    <property type="entry name" value="PENTATRICOPEPTIDE REPEAT-CONTAINING PROTEIN ELI1, CHLOROPLASTIC-LIKE ISOFORM X2"/>
    <property type="match status" value="1"/>
</dbReference>
<proteinExistence type="predicted"/>
<dbReference type="InterPro" id="IPR046848">
    <property type="entry name" value="E_motif"/>
</dbReference>
<keyword evidence="5" id="KW-1185">Reference proteome</keyword>
<evidence type="ECO:0000256" key="1">
    <source>
        <dbReference type="ARBA" id="ARBA00022737"/>
    </source>
</evidence>
<comment type="caution">
    <text evidence="4">The sequence shown here is derived from an EMBL/GenBank/DDBJ whole genome shotgun (WGS) entry which is preliminary data.</text>
</comment>
<dbReference type="InterPro" id="IPR046960">
    <property type="entry name" value="PPR_At4g14850-like_plant"/>
</dbReference>
<dbReference type="AlphaFoldDB" id="A0A498JPW4"/>
<dbReference type="GO" id="GO:0003723">
    <property type="term" value="F:RNA binding"/>
    <property type="evidence" value="ECO:0007669"/>
    <property type="project" value="InterPro"/>
</dbReference>
<dbReference type="InterPro" id="IPR002885">
    <property type="entry name" value="PPR_rpt"/>
</dbReference>
<protein>
    <submittedName>
        <fullName evidence="4">Uncharacterized protein</fullName>
    </submittedName>
</protein>
<dbReference type="SUPFAM" id="SSF48452">
    <property type="entry name" value="TPR-like"/>
    <property type="match status" value="1"/>
</dbReference>